<dbReference type="PANTHER" id="PTHR43280:SF28">
    <property type="entry name" value="HTH-TYPE TRANSCRIPTIONAL ACTIVATOR RHAS"/>
    <property type="match status" value="1"/>
</dbReference>
<dbReference type="EMBL" id="CP000383">
    <property type="protein sequence ID" value="ABG58339.1"/>
    <property type="molecule type" value="Genomic_DNA"/>
</dbReference>
<keyword evidence="6" id="KW-1185">Reference proteome</keyword>
<organism evidence="5 6">
    <name type="scientific">Cytophaga hutchinsonii (strain ATCC 33406 / DSM 1761 / CIP 103989 / NBRC 15051 / NCIMB 9469 / D465)</name>
    <dbReference type="NCBI Taxonomy" id="269798"/>
    <lineage>
        <taxon>Bacteria</taxon>
        <taxon>Pseudomonadati</taxon>
        <taxon>Bacteroidota</taxon>
        <taxon>Cytophagia</taxon>
        <taxon>Cytophagales</taxon>
        <taxon>Cytophagaceae</taxon>
        <taxon>Cytophaga</taxon>
    </lineage>
</organism>
<name>A0A6N4SPT1_CYTH3</name>
<gene>
    <name evidence="5" type="primary">xylR</name>
    <name evidence="5" type="ordered locus">CHU_1062</name>
</gene>
<dbReference type="SMART" id="SM00342">
    <property type="entry name" value="HTH_ARAC"/>
    <property type="match status" value="1"/>
</dbReference>
<dbReference type="InterPro" id="IPR018060">
    <property type="entry name" value="HTH_AraC"/>
</dbReference>
<dbReference type="SUPFAM" id="SSF46689">
    <property type="entry name" value="Homeodomain-like"/>
    <property type="match status" value="1"/>
</dbReference>
<keyword evidence="2" id="KW-0238">DNA-binding</keyword>
<evidence type="ECO:0000256" key="2">
    <source>
        <dbReference type="ARBA" id="ARBA00023125"/>
    </source>
</evidence>
<dbReference type="GO" id="GO:0003700">
    <property type="term" value="F:DNA-binding transcription factor activity"/>
    <property type="evidence" value="ECO:0007669"/>
    <property type="project" value="InterPro"/>
</dbReference>
<evidence type="ECO:0000259" key="4">
    <source>
        <dbReference type="PROSITE" id="PS01124"/>
    </source>
</evidence>
<evidence type="ECO:0000256" key="1">
    <source>
        <dbReference type="ARBA" id="ARBA00023015"/>
    </source>
</evidence>
<evidence type="ECO:0000256" key="3">
    <source>
        <dbReference type="ARBA" id="ARBA00023163"/>
    </source>
</evidence>
<dbReference type="AlphaFoldDB" id="A0A6N4SPT1"/>
<dbReference type="Pfam" id="PF12833">
    <property type="entry name" value="HTH_18"/>
    <property type="match status" value="1"/>
</dbReference>
<reference evidence="5 6" key="1">
    <citation type="journal article" date="2007" name="Appl. Environ. Microbiol.">
        <title>Genome sequence of the cellulolytic gliding bacterium Cytophaga hutchinsonii.</title>
        <authorList>
            <person name="Xie G."/>
            <person name="Bruce D.C."/>
            <person name="Challacombe J.F."/>
            <person name="Chertkov O."/>
            <person name="Detter J.C."/>
            <person name="Gilna P."/>
            <person name="Han C.S."/>
            <person name="Lucas S."/>
            <person name="Misra M."/>
            <person name="Myers G.L."/>
            <person name="Richardson P."/>
            <person name="Tapia R."/>
            <person name="Thayer N."/>
            <person name="Thompson L.S."/>
            <person name="Brettin T.S."/>
            <person name="Henrissat B."/>
            <person name="Wilson D.B."/>
            <person name="McBride M.J."/>
        </authorList>
    </citation>
    <scope>NUCLEOTIDE SEQUENCE [LARGE SCALE GENOMIC DNA]</scope>
    <source>
        <strain evidence="6">ATCC 33406 / DSM 1761 / CIP 103989 / NBRC 15051 / NCIMB 9469 / D465</strain>
    </source>
</reference>
<dbReference type="Proteomes" id="UP000001822">
    <property type="component" value="Chromosome"/>
</dbReference>
<keyword evidence="1" id="KW-0805">Transcription regulation</keyword>
<dbReference type="PANTHER" id="PTHR43280">
    <property type="entry name" value="ARAC-FAMILY TRANSCRIPTIONAL REGULATOR"/>
    <property type="match status" value="1"/>
</dbReference>
<evidence type="ECO:0000313" key="6">
    <source>
        <dbReference type="Proteomes" id="UP000001822"/>
    </source>
</evidence>
<protein>
    <submittedName>
        <fullName evidence="5">Transcriptional regulator, AraC family</fullName>
    </submittedName>
</protein>
<keyword evidence="3" id="KW-0804">Transcription</keyword>
<dbReference type="Gene3D" id="1.10.10.60">
    <property type="entry name" value="Homeodomain-like"/>
    <property type="match status" value="1"/>
</dbReference>
<proteinExistence type="predicted"/>
<dbReference type="KEGG" id="chu:CHU_1062"/>
<dbReference type="GO" id="GO:0043565">
    <property type="term" value="F:sequence-specific DNA binding"/>
    <property type="evidence" value="ECO:0007669"/>
    <property type="project" value="InterPro"/>
</dbReference>
<evidence type="ECO:0000313" key="5">
    <source>
        <dbReference type="EMBL" id="ABG58339.1"/>
    </source>
</evidence>
<accession>A0A6N4SPT1</accession>
<dbReference type="OrthoDB" id="952277at2"/>
<dbReference type="InterPro" id="IPR009057">
    <property type="entry name" value="Homeodomain-like_sf"/>
</dbReference>
<feature type="domain" description="HTH araC/xylS-type" evidence="4">
    <location>
        <begin position="71"/>
        <end position="175"/>
    </location>
</feature>
<dbReference type="RefSeq" id="WP_011584454.1">
    <property type="nucleotide sequence ID" value="NC_008255.1"/>
</dbReference>
<dbReference type="PROSITE" id="PS01124">
    <property type="entry name" value="HTH_ARAC_FAMILY_2"/>
    <property type="match status" value="1"/>
</dbReference>
<sequence>MKLYIKYMVSNCCKLMVKNEFNKLGIKISRIELGELEVKQKISLRQFDKIRSVLKKNGHELMEDKKSIQIEKVKAAIINTIHYSDELPEVKFSEYLSTKLECDYTYLSNLFSEVTGTTLQQFIIVHKIERAKELIIYNEMSLKEIAFKLHYSSLPHFSNQFKKITGLSPVFFKSLKKKKRIALEQLIENQKLK</sequence>